<accession>A0A8S9H531</accession>
<evidence type="ECO:0000313" key="3">
    <source>
        <dbReference type="Proteomes" id="UP000712281"/>
    </source>
</evidence>
<dbReference type="AlphaFoldDB" id="A0A8S9H531"/>
<sequence length="180" mass="20014">MNKHLVENFLAFRNSQGRSRDANDDQEDSPGDEVLAADQGVRGRMRNHELISLHFLWRKVAARFSICSRTGAFANTNLCGSYCKAPMVTPIETERGIDPSRFSGSHEIWTNSPSRRVRRGARSNSPFWRVGLVQLTKMASRTGPTLPKWRVGLVLLAKMASMIACVIILAKMASTTVPTP</sequence>
<dbReference type="EMBL" id="QGKW02001988">
    <property type="protein sequence ID" value="KAF2551427.1"/>
    <property type="molecule type" value="Genomic_DNA"/>
</dbReference>
<proteinExistence type="predicted"/>
<keyword evidence="1" id="KW-1133">Transmembrane helix</keyword>
<feature type="transmembrane region" description="Helical" evidence="1">
    <location>
        <begin position="151"/>
        <end position="170"/>
    </location>
</feature>
<dbReference type="Proteomes" id="UP000712281">
    <property type="component" value="Unassembled WGS sequence"/>
</dbReference>
<protein>
    <submittedName>
        <fullName evidence="2">Uncharacterized protein</fullName>
    </submittedName>
</protein>
<gene>
    <name evidence="2" type="ORF">F2Q68_00034647</name>
</gene>
<name>A0A8S9H531_BRACR</name>
<keyword evidence="1" id="KW-0472">Membrane</keyword>
<organism evidence="2 3">
    <name type="scientific">Brassica cretica</name>
    <name type="common">Mustard</name>
    <dbReference type="NCBI Taxonomy" id="69181"/>
    <lineage>
        <taxon>Eukaryota</taxon>
        <taxon>Viridiplantae</taxon>
        <taxon>Streptophyta</taxon>
        <taxon>Embryophyta</taxon>
        <taxon>Tracheophyta</taxon>
        <taxon>Spermatophyta</taxon>
        <taxon>Magnoliopsida</taxon>
        <taxon>eudicotyledons</taxon>
        <taxon>Gunneridae</taxon>
        <taxon>Pentapetalae</taxon>
        <taxon>rosids</taxon>
        <taxon>malvids</taxon>
        <taxon>Brassicales</taxon>
        <taxon>Brassicaceae</taxon>
        <taxon>Brassiceae</taxon>
        <taxon>Brassica</taxon>
    </lineage>
</organism>
<evidence type="ECO:0000313" key="2">
    <source>
        <dbReference type="EMBL" id="KAF2551427.1"/>
    </source>
</evidence>
<comment type="caution">
    <text evidence="2">The sequence shown here is derived from an EMBL/GenBank/DDBJ whole genome shotgun (WGS) entry which is preliminary data.</text>
</comment>
<evidence type="ECO:0000256" key="1">
    <source>
        <dbReference type="SAM" id="Phobius"/>
    </source>
</evidence>
<reference evidence="2" key="1">
    <citation type="submission" date="2019-12" db="EMBL/GenBank/DDBJ databases">
        <title>Genome sequencing and annotation of Brassica cretica.</title>
        <authorList>
            <person name="Studholme D.J."/>
            <person name="Sarris P.F."/>
        </authorList>
    </citation>
    <scope>NUCLEOTIDE SEQUENCE</scope>
    <source>
        <strain evidence="2">PFS-001/15</strain>
        <tissue evidence="2">Leaf</tissue>
    </source>
</reference>
<keyword evidence="1" id="KW-0812">Transmembrane</keyword>